<sequence length="277" mass="31072">MNEKGKKAILVVSFGTSYAETRKVTIEAIENRVREEYPDWEVRRAFTSKKIIKVLKERDQLQVDTVQQALERLQAEGYNMVAVTSLHVIPGIEYEEVEAVIKQFQDKKAFQAIGLGLPLLYSMGQEGMTDDFTKALDALETQLPKTEEGEALVLMGHGSPHPTHAYYIVLQYKAEKRGLKNLYFYTVEGGPSLEEVLAELQQKDITKATLIPFMLVAGDHAHNDMAGDEEDSAKSQLEAAGIAVHVYMRGLGENKAFQDMYMERLQNTIEALIAEAT</sequence>
<gene>
    <name evidence="3" type="primary">cbiX</name>
    <name evidence="3" type="ORF">FTV88_2833</name>
</gene>
<dbReference type="Proteomes" id="UP000366051">
    <property type="component" value="Chromosome"/>
</dbReference>
<dbReference type="GO" id="GO:0046872">
    <property type="term" value="F:metal ion binding"/>
    <property type="evidence" value="ECO:0007669"/>
    <property type="project" value="UniProtKB-KW"/>
</dbReference>
<organism evidence="3 4">
    <name type="scientific">Heliorestis convoluta</name>
    <dbReference type="NCBI Taxonomy" id="356322"/>
    <lineage>
        <taxon>Bacteria</taxon>
        <taxon>Bacillati</taxon>
        <taxon>Bacillota</taxon>
        <taxon>Clostridia</taxon>
        <taxon>Eubacteriales</taxon>
        <taxon>Heliobacteriaceae</taxon>
        <taxon>Heliorestis</taxon>
    </lineage>
</organism>
<dbReference type="InterPro" id="IPR010388">
    <property type="entry name" value="Anaerobic_Co-chelatase"/>
</dbReference>
<dbReference type="CDD" id="cd03412">
    <property type="entry name" value="CbiK_N"/>
    <property type="match status" value="1"/>
</dbReference>
<dbReference type="AlphaFoldDB" id="A0A5Q2N6D2"/>
<reference evidence="4" key="1">
    <citation type="submission" date="2019-11" db="EMBL/GenBank/DDBJ databases">
        <title>Genome sequence of Heliorestis convoluta strain HH, an alkaliphilic and minimalistic phototrophic bacterium from a soda lake in Egypt.</title>
        <authorList>
            <person name="Dewey E.D."/>
            <person name="Stokes L.M."/>
            <person name="Burchell B.M."/>
            <person name="Shaffer K.N."/>
            <person name="Huntington A.M."/>
            <person name="Baker J.M."/>
            <person name="Nadendla S."/>
            <person name="Giglio M.G."/>
            <person name="Touchman J.W."/>
            <person name="Blankenship R.E."/>
            <person name="Madigan M.T."/>
            <person name="Sattley W.M."/>
        </authorList>
    </citation>
    <scope>NUCLEOTIDE SEQUENCE [LARGE SCALE GENOMIC DNA]</scope>
    <source>
        <strain evidence="4">HH</strain>
    </source>
</reference>
<dbReference type="Pfam" id="PF06180">
    <property type="entry name" value="CbiK"/>
    <property type="match status" value="1"/>
</dbReference>
<dbReference type="EC" id="4.99.1.3" evidence="3"/>
<dbReference type="PANTHER" id="PTHR33542">
    <property type="entry name" value="SIROHYDROCHLORIN FERROCHELATASE, CHLOROPLASTIC"/>
    <property type="match status" value="1"/>
</dbReference>
<protein>
    <submittedName>
        <fullName evidence="3">Sirohydrochlorin cobaltochelatase</fullName>
        <ecNumber evidence="3">4.99.1.3</ecNumber>
    </submittedName>
</protein>
<feature type="binding site" evidence="2">
    <location>
        <position position="188"/>
    </location>
    <ligand>
        <name>Co(2+)</name>
        <dbReference type="ChEBI" id="CHEBI:48828"/>
    </ligand>
</feature>
<dbReference type="Gene3D" id="3.40.50.1400">
    <property type="match status" value="2"/>
</dbReference>
<dbReference type="GO" id="GO:0016852">
    <property type="term" value="F:sirohydrochlorin cobaltochelatase activity"/>
    <property type="evidence" value="ECO:0007669"/>
    <property type="project" value="UniProtKB-EC"/>
</dbReference>
<dbReference type="EMBL" id="CP045875">
    <property type="protein sequence ID" value="QGG48922.1"/>
    <property type="molecule type" value="Genomic_DNA"/>
</dbReference>
<dbReference type="RefSeq" id="WP_153725995.1">
    <property type="nucleotide sequence ID" value="NZ_CP045875.1"/>
</dbReference>
<name>A0A5Q2N6D2_9FIRM</name>
<dbReference type="OrthoDB" id="9770331at2"/>
<feature type="binding site" evidence="2">
    <location>
        <position position="157"/>
    </location>
    <ligand>
        <name>Co(2+)</name>
        <dbReference type="ChEBI" id="CHEBI:48828"/>
    </ligand>
</feature>
<proteinExistence type="predicted"/>
<accession>A0A5Q2N6D2</accession>
<dbReference type="InterPro" id="IPR050963">
    <property type="entry name" value="Sirohydro_Cobaltochel/CbiX"/>
</dbReference>
<keyword evidence="2" id="KW-0479">Metal-binding</keyword>
<dbReference type="PIRSF" id="PIRSF033579">
    <property type="entry name" value="Anaer_Co_chel"/>
    <property type="match status" value="1"/>
</dbReference>
<feature type="active site" description="Proton acceptor" evidence="1">
    <location>
        <position position="157"/>
    </location>
</feature>
<dbReference type="KEGG" id="hcv:FTV88_2833"/>
<dbReference type="GO" id="GO:0019251">
    <property type="term" value="P:anaerobic cobalamin biosynthetic process"/>
    <property type="evidence" value="ECO:0007669"/>
    <property type="project" value="InterPro"/>
</dbReference>
<feature type="binding site" evidence="2">
    <location>
        <position position="220"/>
    </location>
    <ligand>
        <name>Co(2+)</name>
        <dbReference type="ChEBI" id="CHEBI:48828"/>
    </ligand>
</feature>
<evidence type="ECO:0000256" key="2">
    <source>
        <dbReference type="PIRSR" id="PIRSR033579-3"/>
    </source>
</evidence>
<evidence type="ECO:0000256" key="1">
    <source>
        <dbReference type="PIRSR" id="PIRSR033579-1"/>
    </source>
</evidence>
<dbReference type="PANTHER" id="PTHR33542:SF3">
    <property type="entry name" value="SIROHYDROCHLORIN FERROCHELATASE, CHLOROPLASTIC"/>
    <property type="match status" value="1"/>
</dbReference>
<keyword evidence="4" id="KW-1185">Reference proteome</keyword>
<dbReference type="SUPFAM" id="SSF53800">
    <property type="entry name" value="Chelatase"/>
    <property type="match status" value="1"/>
</dbReference>
<evidence type="ECO:0000313" key="3">
    <source>
        <dbReference type="EMBL" id="QGG48922.1"/>
    </source>
</evidence>
<keyword evidence="3" id="KW-0456">Lyase</keyword>
<dbReference type="CDD" id="cd03413">
    <property type="entry name" value="CbiK_C"/>
    <property type="match status" value="1"/>
</dbReference>
<evidence type="ECO:0000313" key="4">
    <source>
        <dbReference type="Proteomes" id="UP000366051"/>
    </source>
</evidence>
<keyword evidence="2" id="KW-0170">Cobalt</keyword>